<dbReference type="InterPro" id="IPR036291">
    <property type="entry name" value="NAD(P)-bd_dom_sf"/>
</dbReference>
<dbReference type="InterPro" id="IPR047618">
    <property type="entry name" value="QOR-like"/>
</dbReference>
<dbReference type="PROSITE" id="PS01162">
    <property type="entry name" value="QOR_ZETA_CRYSTAL"/>
    <property type="match status" value="1"/>
</dbReference>
<dbReference type="GO" id="GO:0008270">
    <property type="term" value="F:zinc ion binding"/>
    <property type="evidence" value="ECO:0007669"/>
    <property type="project" value="InterPro"/>
</dbReference>
<dbReference type="Pfam" id="PF00107">
    <property type="entry name" value="ADH_zinc_N"/>
    <property type="match status" value="1"/>
</dbReference>
<sequence>MGTKMNALTFSKFGGPEVMEYIRVNKPVPGDGEILVETKAIGLNYADIYRRKGNYHLKGEPPYIPGYEAAGIIVESKSERFKIGERVAFADVPFANAEYVIVPEEHVIPLPDPISFEIAASLLLQGLTAHYLSNDSFKIKKNDWVLVHAASGGVGQILCQIAKSKQARVIGLTRSSEKLATILDSGADRAILLDENWKNRVFEITGPKGVDVTYDSVGATLMDSFEVTKETGTVVFYGMSGGDPEKVDPRMLMDTSKTLTGGDLWGYLKNSEQRISRSKTLFDMIVKGSLKLKEPVKFRLSEGRQAHEYLESGKSSSKVLLIP</sequence>
<evidence type="ECO:0000256" key="2">
    <source>
        <dbReference type="ARBA" id="ARBA00023002"/>
    </source>
</evidence>
<dbReference type="InterPro" id="IPR013149">
    <property type="entry name" value="ADH-like_C"/>
</dbReference>
<dbReference type="SUPFAM" id="SSF50129">
    <property type="entry name" value="GroES-like"/>
    <property type="match status" value="1"/>
</dbReference>
<dbReference type="InterPro" id="IPR002364">
    <property type="entry name" value="Quin_OxRdtase/zeta-crystal_CS"/>
</dbReference>
<dbReference type="Gene3D" id="3.90.180.10">
    <property type="entry name" value="Medium-chain alcohol dehydrogenases, catalytic domain"/>
    <property type="match status" value="1"/>
</dbReference>
<accession>A0A9X2AAI0</accession>
<keyword evidence="2" id="KW-0560">Oxidoreductase</keyword>
<gene>
    <name evidence="4" type="ORF">ML462_08410</name>
</gene>
<dbReference type="RefSeq" id="WP_240713360.1">
    <property type="nucleotide sequence ID" value="NZ_JAKVTV010000002.1"/>
</dbReference>
<dbReference type="InterPro" id="IPR020843">
    <property type="entry name" value="ER"/>
</dbReference>
<dbReference type="EMBL" id="JAKVTV010000002">
    <property type="protein sequence ID" value="MCH4823196.1"/>
    <property type="molecule type" value="Genomic_DNA"/>
</dbReference>
<organism evidence="4 5">
    <name type="scientific">Christiangramia lutea</name>
    <dbReference type="NCBI Taxonomy" id="1607951"/>
    <lineage>
        <taxon>Bacteria</taxon>
        <taxon>Pseudomonadati</taxon>
        <taxon>Bacteroidota</taxon>
        <taxon>Flavobacteriia</taxon>
        <taxon>Flavobacteriales</taxon>
        <taxon>Flavobacteriaceae</taxon>
        <taxon>Christiangramia</taxon>
    </lineage>
</organism>
<dbReference type="AlphaFoldDB" id="A0A9X2AAI0"/>
<dbReference type="GO" id="GO:0070402">
    <property type="term" value="F:NADPH binding"/>
    <property type="evidence" value="ECO:0007669"/>
    <property type="project" value="TreeGrafter"/>
</dbReference>
<dbReference type="CDD" id="cd05286">
    <property type="entry name" value="QOR2"/>
    <property type="match status" value="1"/>
</dbReference>
<reference evidence="4" key="1">
    <citation type="submission" date="2022-03" db="EMBL/GenBank/DDBJ databases">
        <title>Gramella crocea sp. nov., isolated from activated sludge of a seafood processing plant.</title>
        <authorList>
            <person name="Zhang X."/>
        </authorList>
    </citation>
    <scope>NUCLEOTIDE SEQUENCE</scope>
    <source>
        <strain evidence="4">YJ019</strain>
    </source>
</reference>
<keyword evidence="1" id="KW-0521">NADP</keyword>
<dbReference type="InterPro" id="IPR011032">
    <property type="entry name" value="GroES-like_sf"/>
</dbReference>
<dbReference type="Proteomes" id="UP001139226">
    <property type="component" value="Unassembled WGS sequence"/>
</dbReference>
<dbReference type="GO" id="GO:0035925">
    <property type="term" value="F:mRNA 3'-UTR AU-rich region binding"/>
    <property type="evidence" value="ECO:0007669"/>
    <property type="project" value="TreeGrafter"/>
</dbReference>
<keyword evidence="5" id="KW-1185">Reference proteome</keyword>
<dbReference type="Gene3D" id="3.40.50.720">
    <property type="entry name" value="NAD(P)-binding Rossmann-like Domain"/>
    <property type="match status" value="1"/>
</dbReference>
<dbReference type="SUPFAM" id="SSF51735">
    <property type="entry name" value="NAD(P)-binding Rossmann-fold domains"/>
    <property type="match status" value="1"/>
</dbReference>
<dbReference type="Pfam" id="PF08240">
    <property type="entry name" value="ADH_N"/>
    <property type="match status" value="1"/>
</dbReference>
<comment type="caution">
    <text evidence="4">The sequence shown here is derived from an EMBL/GenBank/DDBJ whole genome shotgun (WGS) entry which is preliminary data.</text>
</comment>
<proteinExistence type="predicted"/>
<dbReference type="GO" id="GO:0005829">
    <property type="term" value="C:cytosol"/>
    <property type="evidence" value="ECO:0007669"/>
    <property type="project" value="TreeGrafter"/>
</dbReference>
<feature type="domain" description="Enoyl reductase (ER)" evidence="3">
    <location>
        <begin position="14"/>
        <end position="321"/>
    </location>
</feature>
<dbReference type="PANTHER" id="PTHR48106:SF13">
    <property type="entry name" value="QUINONE OXIDOREDUCTASE-RELATED"/>
    <property type="match status" value="1"/>
</dbReference>
<dbReference type="GO" id="GO:0003960">
    <property type="term" value="F:quinone reductase (NADPH) activity"/>
    <property type="evidence" value="ECO:0007669"/>
    <property type="project" value="InterPro"/>
</dbReference>
<dbReference type="SMART" id="SM00829">
    <property type="entry name" value="PKS_ER"/>
    <property type="match status" value="1"/>
</dbReference>
<evidence type="ECO:0000313" key="4">
    <source>
        <dbReference type="EMBL" id="MCH4823196.1"/>
    </source>
</evidence>
<dbReference type="PANTHER" id="PTHR48106">
    <property type="entry name" value="QUINONE OXIDOREDUCTASE PIG3-RELATED"/>
    <property type="match status" value="1"/>
</dbReference>
<evidence type="ECO:0000256" key="1">
    <source>
        <dbReference type="ARBA" id="ARBA00022857"/>
    </source>
</evidence>
<dbReference type="InterPro" id="IPR013154">
    <property type="entry name" value="ADH-like_N"/>
</dbReference>
<protein>
    <submittedName>
        <fullName evidence="4">Quinone oxidoreductase</fullName>
    </submittedName>
</protein>
<evidence type="ECO:0000259" key="3">
    <source>
        <dbReference type="SMART" id="SM00829"/>
    </source>
</evidence>
<evidence type="ECO:0000313" key="5">
    <source>
        <dbReference type="Proteomes" id="UP001139226"/>
    </source>
</evidence>
<name>A0A9X2AAI0_9FLAO</name>